<dbReference type="CDD" id="cd06223">
    <property type="entry name" value="PRTases_typeI"/>
    <property type="match status" value="1"/>
</dbReference>
<dbReference type="Pfam" id="PF18912">
    <property type="entry name" value="DZR_2"/>
    <property type="match status" value="1"/>
</dbReference>
<dbReference type="RefSeq" id="WP_127750613.1">
    <property type="nucleotide sequence ID" value="NZ_CP033219.1"/>
</dbReference>
<dbReference type="PANTHER" id="PTHR47505">
    <property type="entry name" value="DNA UTILIZATION PROTEIN YHGH"/>
    <property type="match status" value="1"/>
</dbReference>
<dbReference type="AlphaFoldDB" id="A0A3T0N7R4"/>
<dbReference type="KEGG" id="sedi:EBB79_20485"/>
<evidence type="ECO:0000259" key="3">
    <source>
        <dbReference type="Pfam" id="PF18912"/>
    </source>
</evidence>
<dbReference type="PANTHER" id="PTHR47505:SF1">
    <property type="entry name" value="DNA UTILIZATION PROTEIN YHGH"/>
    <property type="match status" value="1"/>
</dbReference>
<dbReference type="InterPro" id="IPR029057">
    <property type="entry name" value="PRTase-like"/>
</dbReference>
<evidence type="ECO:0000313" key="5">
    <source>
        <dbReference type="Proteomes" id="UP000283063"/>
    </source>
</evidence>
<name>A0A3T0N7R4_9RHOB</name>
<organism evidence="4 5">
    <name type="scientific">Parasedimentitalea marina</name>
    <dbReference type="NCBI Taxonomy" id="2483033"/>
    <lineage>
        <taxon>Bacteria</taxon>
        <taxon>Pseudomonadati</taxon>
        <taxon>Pseudomonadota</taxon>
        <taxon>Alphaproteobacteria</taxon>
        <taxon>Rhodobacterales</taxon>
        <taxon>Paracoccaceae</taxon>
        <taxon>Parasedimentitalea</taxon>
    </lineage>
</organism>
<accession>A0A3T0N7R4</accession>
<dbReference type="Gene3D" id="3.40.50.2020">
    <property type="match status" value="1"/>
</dbReference>
<evidence type="ECO:0000259" key="2">
    <source>
        <dbReference type="Pfam" id="PF00156"/>
    </source>
</evidence>
<dbReference type="Proteomes" id="UP000283063">
    <property type="component" value="Chromosome"/>
</dbReference>
<gene>
    <name evidence="4" type="ORF">EBB79_20485</name>
</gene>
<dbReference type="SUPFAM" id="SSF53271">
    <property type="entry name" value="PRTase-like"/>
    <property type="match status" value="1"/>
</dbReference>
<dbReference type="Pfam" id="PF00156">
    <property type="entry name" value="Pribosyltran"/>
    <property type="match status" value="1"/>
</dbReference>
<dbReference type="InterPro" id="IPR000836">
    <property type="entry name" value="PRTase_dom"/>
</dbReference>
<dbReference type="EMBL" id="CP033219">
    <property type="protein sequence ID" value="AZV80029.1"/>
    <property type="molecule type" value="Genomic_DNA"/>
</dbReference>
<evidence type="ECO:0000313" key="4">
    <source>
        <dbReference type="EMBL" id="AZV80029.1"/>
    </source>
</evidence>
<feature type="domain" description="Double zinc ribbon" evidence="3">
    <location>
        <begin position="9"/>
        <end position="68"/>
    </location>
</feature>
<proteinExistence type="inferred from homology"/>
<feature type="domain" description="Phosphoribosyltransferase" evidence="2">
    <location>
        <begin position="180"/>
        <end position="237"/>
    </location>
</feature>
<dbReference type="InterPro" id="IPR044005">
    <property type="entry name" value="DZR_2"/>
</dbReference>
<evidence type="ECO:0000256" key="1">
    <source>
        <dbReference type="ARBA" id="ARBA00008007"/>
    </source>
</evidence>
<keyword evidence="5" id="KW-1185">Reference proteome</keyword>
<protein>
    <submittedName>
        <fullName evidence="4">ComF family protein</fullName>
    </submittedName>
</protein>
<sequence length="241" mass="26324">MLKQIQMAVSLIYPPRCLGCGGLVESDFGLCGACWRETPFIGGTVCESCGVPLPGQADGFRLDCDDCMAHPRAWSQGRAALLYRDQARALVLALKHGDRGDIAKPAAAWMIRAARPLLENNPIIVPVPLHWTRLLKRRYNQSALLAMQLAKQSLLQCCVDLLHRCKRTASLDGKTRHQRFEALGDSIAFNPRQSARMQGQVIVLVDDVMTSGATLTACTDACLRGGAAEVRVVTLARVTKQ</sequence>
<dbReference type="OrthoDB" id="9779910at2"/>
<reference evidence="4 5" key="1">
    <citation type="submission" date="2018-10" db="EMBL/GenBank/DDBJ databases">
        <title>Parasedimentitalea marina sp. nov., a psychrophilic bacterium isolated from deep seawater of the New Britain Trench.</title>
        <authorList>
            <person name="Cao J."/>
        </authorList>
    </citation>
    <scope>NUCLEOTIDE SEQUENCE [LARGE SCALE GENOMIC DNA]</scope>
    <source>
        <strain evidence="4 5">W43</strain>
    </source>
</reference>
<comment type="similarity">
    <text evidence="1">Belongs to the ComF/GntX family.</text>
</comment>
<dbReference type="InterPro" id="IPR051910">
    <property type="entry name" value="ComF/GntX_DNA_util-trans"/>
</dbReference>